<dbReference type="RefSeq" id="WP_052883442.1">
    <property type="nucleotide sequence ID" value="NZ_CP009961.1"/>
</dbReference>
<dbReference type="Gene3D" id="3.40.50.300">
    <property type="entry name" value="P-loop containing nucleotide triphosphate hydrolases"/>
    <property type="match status" value="1"/>
</dbReference>
<dbReference type="PANTHER" id="PTHR43067">
    <property type="entry name" value="OLIGOPEPTIDE/DIPEPTIDE ABC TRANSPORTER, ATPASE SUBUNIT"/>
    <property type="match status" value="1"/>
</dbReference>
<dbReference type="KEGG" id="thf:MA03_00740"/>
<dbReference type="PANTHER" id="PTHR43067:SF3">
    <property type="entry name" value="MALTOSE ABC TRANSPORTER, ATP-BINDING PROTEIN"/>
    <property type="match status" value="1"/>
</dbReference>
<dbReference type="InterPro" id="IPR003439">
    <property type="entry name" value="ABC_transporter-like_ATP-bd"/>
</dbReference>
<sequence>MANIVLSVRDLYLYYRTRKGVVKAVDKVSFDLKRGETIAIVGESGCGKTSLARAIIRLLPRNVEKFDGVISLNGTDVMKMDEEEFRKRVRWQKISYVFQGSQNALNPVIKVGFQIAEPLMIHKGMGKEEALAEAKKYLRLVGIHESFLDRYPFELSGGMRQRAVIAMALVTNPDVVILDEPTSALDVITQANIINLLKRIKQEMNISYIFITHDVPLTSELADRVAVMYAGQIVELSDADEFYVSPKHPYSEKLMASVPTLRTDKKLEYIPGTPPSLINPPSGCRFHPRCPFAYERCIKEEPPLAETSKGSLVKCWLVHEGKR</sequence>
<dbReference type="HOGENOM" id="CLU_000604_1_23_2"/>
<dbReference type="CDD" id="cd03257">
    <property type="entry name" value="ABC_NikE_OppD_transporters"/>
    <property type="match status" value="1"/>
</dbReference>
<dbReference type="GO" id="GO:0015833">
    <property type="term" value="P:peptide transport"/>
    <property type="evidence" value="ECO:0007669"/>
    <property type="project" value="InterPro"/>
</dbReference>
<proteinExistence type="predicted"/>
<feature type="domain" description="ABC transporter" evidence="4">
    <location>
        <begin position="6"/>
        <end position="255"/>
    </location>
</feature>
<dbReference type="InterPro" id="IPR013563">
    <property type="entry name" value="Oligopep_ABC_C"/>
</dbReference>
<dbReference type="PROSITE" id="PS50893">
    <property type="entry name" value="ABC_TRANSPORTER_2"/>
    <property type="match status" value="1"/>
</dbReference>
<dbReference type="STRING" id="1550241.MA03_00740"/>
<dbReference type="FunFam" id="3.40.50.300:FF:000016">
    <property type="entry name" value="Oligopeptide ABC transporter ATP-binding component"/>
    <property type="match status" value="1"/>
</dbReference>
<dbReference type="SMART" id="SM00382">
    <property type="entry name" value="AAA"/>
    <property type="match status" value="1"/>
</dbReference>
<dbReference type="Pfam" id="PF08352">
    <property type="entry name" value="oligo_HPY"/>
    <property type="match status" value="1"/>
</dbReference>
<gene>
    <name evidence="5" type="ORF">MA03_00740</name>
</gene>
<keyword evidence="1" id="KW-0813">Transport</keyword>
<name>A0A0F7FG06_9CREN</name>
<dbReference type="PROSITE" id="PS00211">
    <property type="entry name" value="ABC_TRANSPORTER_1"/>
    <property type="match status" value="1"/>
</dbReference>
<dbReference type="Proteomes" id="UP000067434">
    <property type="component" value="Chromosome"/>
</dbReference>
<dbReference type="EMBL" id="CP009961">
    <property type="protein sequence ID" value="AKG38112.1"/>
    <property type="molecule type" value="Genomic_DNA"/>
</dbReference>
<dbReference type="SUPFAM" id="SSF52540">
    <property type="entry name" value="P-loop containing nucleoside triphosphate hydrolases"/>
    <property type="match status" value="1"/>
</dbReference>
<dbReference type="InterPro" id="IPR027417">
    <property type="entry name" value="P-loop_NTPase"/>
</dbReference>
<dbReference type="GO" id="GO:0016887">
    <property type="term" value="F:ATP hydrolysis activity"/>
    <property type="evidence" value="ECO:0007669"/>
    <property type="project" value="InterPro"/>
</dbReference>
<evidence type="ECO:0000313" key="5">
    <source>
        <dbReference type="EMBL" id="AKG38112.1"/>
    </source>
</evidence>
<evidence type="ECO:0000256" key="2">
    <source>
        <dbReference type="ARBA" id="ARBA00022741"/>
    </source>
</evidence>
<evidence type="ECO:0000259" key="4">
    <source>
        <dbReference type="PROSITE" id="PS50893"/>
    </source>
</evidence>
<evidence type="ECO:0000256" key="3">
    <source>
        <dbReference type="ARBA" id="ARBA00022840"/>
    </source>
</evidence>
<protein>
    <submittedName>
        <fullName evidence="5">Peptide ABC transporter ATPase</fullName>
    </submittedName>
</protein>
<organism evidence="5 6">
    <name type="scientific">Infirmifilum uzonense</name>
    <dbReference type="NCBI Taxonomy" id="1550241"/>
    <lineage>
        <taxon>Archaea</taxon>
        <taxon>Thermoproteota</taxon>
        <taxon>Thermoprotei</taxon>
        <taxon>Thermofilales</taxon>
        <taxon>Thermofilaceae</taxon>
        <taxon>Infirmifilum</taxon>
    </lineage>
</organism>
<dbReference type="Pfam" id="PF00005">
    <property type="entry name" value="ABC_tran"/>
    <property type="match status" value="1"/>
</dbReference>
<dbReference type="NCBIfam" id="TIGR01727">
    <property type="entry name" value="oligo_HPY"/>
    <property type="match status" value="1"/>
</dbReference>
<dbReference type="AlphaFoldDB" id="A0A0F7FG06"/>
<reference evidence="5 6" key="1">
    <citation type="journal article" date="2015" name="Stand. Genomic Sci.">
        <title>Complete genome sequence of and proposal of Thermofilum uzonense sp. nov. a novel hyperthermophilic crenarchaeon and emended description of the genus Thermofilum.</title>
        <authorList>
            <person name="Toshchakov S.V."/>
            <person name="Korzhenkov A.A."/>
            <person name="Samarov N.I."/>
            <person name="Mazunin I.O."/>
            <person name="Mozhey O.I."/>
            <person name="Shmyr I.S."/>
            <person name="Derbikova K.S."/>
            <person name="Taranov E.A."/>
            <person name="Dominova I.N."/>
            <person name="Bonch-Osmolovskaya E.A."/>
            <person name="Patrushev M.V."/>
            <person name="Podosokorskaya O.A."/>
            <person name="Kublanov I.V."/>
        </authorList>
    </citation>
    <scope>NUCLEOTIDE SEQUENCE [LARGE SCALE GENOMIC DNA]</scope>
    <source>
        <strain evidence="5 6">1807-2</strain>
    </source>
</reference>
<dbReference type="InterPro" id="IPR017871">
    <property type="entry name" value="ABC_transporter-like_CS"/>
</dbReference>
<dbReference type="OrthoDB" id="18209at2157"/>
<dbReference type="InterPro" id="IPR003593">
    <property type="entry name" value="AAA+_ATPase"/>
</dbReference>
<evidence type="ECO:0000313" key="6">
    <source>
        <dbReference type="Proteomes" id="UP000067434"/>
    </source>
</evidence>
<keyword evidence="6" id="KW-1185">Reference proteome</keyword>
<evidence type="ECO:0000256" key="1">
    <source>
        <dbReference type="ARBA" id="ARBA00022448"/>
    </source>
</evidence>
<keyword evidence="2" id="KW-0547">Nucleotide-binding</keyword>
<dbReference type="GeneID" id="25400713"/>
<dbReference type="GO" id="GO:0005524">
    <property type="term" value="F:ATP binding"/>
    <property type="evidence" value="ECO:0007669"/>
    <property type="project" value="UniProtKB-KW"/>
</dbReference>
<accession>A0A0F7FG06</accession>
<keyword evidence="3" id="KW-0067">ATP-binding</keyword>
<dbReference type="PATRIC" id="fig|1550241.5.peg.151"/>